<dbReference type="InterPro" id="IPR050141">
    <property type="entry name" value="GCL_type2/YbdK_subfam"/>
</dbReference>
<dbReference type="EMBL" id="AP022614">
    <property type="protein sequence ID" value="BBZ46948.1"/>
    <property type="molecule type" value="Genomic_DNA"/>
</dbReference>
<dbReference type="Proteomes" id="UP000467105">
    <property type="component" value="Chromosome"/>
</dbReference>
<name>A0A7I7YYI4_9MYCO</name>
<gene>
    <name evidence="3" type="ORF">MPRM_42290</name>
</gene>
<reference evidence="3 4" key="1">
    <citation type="journal article" date="2019" name="Emerg. Microbes Infect.">
        <title>Comprehensive subspecies identification of 175 nontuberculous mycobacteria species based on 7547 genomic profiles.</title>
        <authorList>
            <person name="Matsumoto Y."/>
            <person name="Kinjo T."/>
            <person name="Motooka D."/>
            <person name="Nabeya D."/>
            <person name="Jung N."/>
            <person name="Uechi K."/>
            <person name="Horii T."/>
            <person name="Iida T."/>
            <person name="Fujita J."/>
            <person name="Nakamura S."/>
        </authorList>
    </citation>
    <scope>NUCLEOTIDE SEQUENCE [LARGE SCALE GENOMIC DNA]</scope>
    <source>
        <strain evidence="3 4">JCM 14742</strain>
    </source>
</reference>
<evidence type="ECO:0000313" key="4">
    <source>
        <dbReference type="Proteomes" id="UP000467105"/>
    </source>
</evidence>
<evidence type="ECO:0008006" key="5">
    <source>
        <dbReference type="Google" id="ProtNLM"/>
    </source>
</evidence>
<evidence type="ECO:0000256" key="2">
    <source>
        <dbReference type="SAM" id="MobiDB-lite"/>
    </source>
</evidence>
<dbReference type="Gene3D" id="3.30.590.20">
    <property type="match status" value="1"/>
</dbReference>
<dbReference type="AlphaFoldDB" id="A0A7I7YYI4"/>
<feature type="region of interest" description="Disordered" evidence="2">
    <location>
        <begin position="1"/>
        <end position="23"/>
    </location>
</feature>
<protein>
    <recommendedName>
        <fullName evidence="5">Glutamate--cysteine ligase</fullName>
    </recommendedName>
</protein>
<comment type="catalytic activity">
    <reaction evidence="1">
        <text>L-cysteine + L-glutamate + ATP = gamma-L-glutamyl-L-cysteine + ADP + phosphate + H(+)</text>
        <dbReference type="Rhea" id="RHEA:13285"/>
        <dbReference type="ChEBI" id="CHEBI:15378"/>
        <dbReference type="ChEBI" id="CHEBI:29985"/>
        <dbReference type="ChEBI" id="CHEBI:30616"/>
        <dbReference type="ChEBI" id="CHEBI:35235"/>
        <dbReference type="ChEBI" id="CHEBI:43474"/>
        <dbReference type="ChEBI" id="CHEBI:58173"/>
        <dbReference type="ChEBI" id="CHEBI:456216"/>
        <dbReference type="EC" id="6.3.2.2"/>
    </reaction>
</comment>
<dbReference type="PIRSF" id="PIRSF012666">
    <property type="entry name" value="UCP012666"/>
    <property type="match status" value="1"/>
</dbReference>
<sequence>MMVYPATVGHPGGPRVSAPDDAARQRVALAPTPSTLLHRGVGDEVKRTTYNRSDRREYRRKVQLCLDVLETMLAQSRFESDRPLTGMEIECNLVDSDYQPAMSNRDVLDAIADPAYQSELGAYNIEFNVPPRPLPGHTGLDLEAEVRASLNDAEIKASEGGAHIVMIGILPTLMPEHLDTGWMSESARYTALNDSIFSARGEEIPINISGPEPLSWQAASIAPESACTSMQLHLQLAPEDFAANWNAAQALAGPQLALGANSPFFFAHRLWSETRIEVFAQSTDTRSDDLKARGVRPRVWFGERWIDSVLDLYRENLRYFPSLLPEVSDEDPVAELAAGRAPQLSELRLHNGTVYRWNRPVYDVLEADGVKRPHLRLENRVLPAGPTVVDMLANSAFFYGALRGLSEAPSPVWSTMDFAVAHHNFLEAARHGIDARLSWPGLGEVSARELVLGTLLPIAHDGLRRWGVDDDVRERFLGVVQGRAEAGRNGASWQVATVRSLEKGGMTRRAALAEMLRRYCGHMHANRPVHTWGL</sequence>
<dbReference type="InterPro" id="IPR016602">
    <property type="entry name" value="UCP012666"/>
</dbReference>
<proteinExistence type="predicted"/>
<keyword evidence="4" id="KW-1185">Reference proteome</keyword>
<dbReference type="SUPFAM" id="SSF55931">
    <property type="entry name" value="Glutamine synthetase/guanido kinase"/>
    <property type="match status" value="1"/>
</dbReference>
<dbReference type="Pfam" id="PF04107">
    <property type="entry name" value="GCS2"/>
    <property type="match status" value="1"/>
</dbReference>
<dbReference type="InterPro" id="IPR006336">
    <property type="entry name" value="GCS2"/>
</dbReference>
<dbReference type="PANTHER" id="PTHR36510">
    <property type="entry name" value="GLUTAMATE--CYSTEINE LIGASE 2-RELATED"/>
    <property type="match status" value="1"/>
</dbReference>
<organism evidence="3 4">
    <name type="scientific">Mycobacterium parmense</name>
    <dbReference type="NCBI Taxonomy" id="185642"/>
    <lineage>
        <taxon>Bacteria</taxon>
        <taxon>Bacillati</taxon>
        <taxon>Actinomycetota</taxon>
        <taxon>Actinomycetes</taxon>
        <taxon>Mycobacteriales</taxon>
        <taxon>Mycobacteriaceae</taxon>
        <taxon>Mycobacterium</taxon>
        <taxon>Mycobacterium simiae complex</taxon>
    </lineage>
</organism>
<accession>A0A7I7YYI4</accession>
<evidence type="ECO:0000256" key="1">
    <source>
        <dbReference type="ARBA" id="ARBA00048819"/>
    </source>
</evidence>
<dbReference type="PANTHER" id="PTHR36510:SF3">
    <property type="entry name" value="CONSERVED PROTEIN"/>
    <property type="match status" value="1"/>
</dbReference>
<dbReference type="InterPro" id="IPR014746">
    <property type="entry name" value="Gln_synth/guanido_kin_cat_dom"/>
</dbReference>
<evidence type="ECO:0000313" key="3">
    <source>
        <dbReference type="EMBL" id="BBZ46948.1"/>
    </source>
</evidence>
<dbReference type="GO" id="GO:0016879">
    <property type="term" value="F:ligase activity, forming carbon-nitrogen bonds"/>
    <property type="evidence" value="ECO:0007669"/>
    <property type="project" value="TreeGrafter"/>
</dbReference>